<gene>
    <name evidence="2" type="ORF">BJ971_001564</name>
</gene>
<proteinExistence type="predicted"/>
<keyword evidence="2" id="KW-0418">Kinase</keyword>
<dbReference type="InterPro" id="IPR002575">
    <property type="entry name" value="Aminoglycoside_PTrfase"/>
</dbReference>
<name>A0A7W7HUD7_9ACTN</name>
<keyword evidence="2" id="KW-0808">Transferase</keyword>
<dbReference type="RefSeq" id="WP_184991164.1">
    <property type="nucleotide sequence ID" value="NZ_BOMK01000037.1"/>
</dbReference>
<protein>
    <submittedName>
        <fullName evidence="2">Aminoglycoside phosphotransferase (APT) family kinase protein</fullName>
    </submittedName>
</protein>
<sequence>MKRLGAGVDNVAYLIDDLVVRFRRTDPGAVSREARVLRAVAAVSPIAVPVPEFVDPVGGCLAYRMLPGVPLLSVAGWDAGELGRGLGRLLAALHALPASPLALHPLPASPLAGSPMAAESSSEAESLWETDDSVPQEWLDEALSLWPEVVAEVPAAWHGAVRAFLADPAPDPAPSPAFSHQDLGAEHVLVDPGTWEITGIIDWSDAAVGDPAQDLGLILRDLGPVAFAAAVEQIAPELRDPGIAERALFYARCGLIADLAYGIATDQPVYREKSIAGLARLFAPT</sequence>
<dbReference type="Gene3D" id="3.30.200.20">
    <property type="entry name" value="Phosphorylase Kinase, domain 1"/>
    <property type="match status" value="1"/>
</dbReference>
<comment type="caution">
    <text evidence="2">The sequence shown here is derived from an EMBL/GenBank/DDBJ whole genome shotgun (WGS) entry which is preliminary data.</text>
</comment>
<evidence type="ECO:0000313" key="3">
    <source>
        <dbReference type="Proteomes" id="UP000578112"/>
    </source>
</evidence>
<evidence type="ECO:0000259" key="1">
    <source>
        <dbReference type="Pfam" id="PF01636"/>
    </source>
</evidence>
<dbReference type="SUPFAM" id="SSF56112">
    <property type="entry name" value="Protein kinase-like (PK-like)"/>
    <property type="match status" value="1"/>
</dbReference>
<dbReference type="AlphaFoldDB" id="A0A7W7HUD7"/>
<dbReference type="GO" id="GO:0016301">
    <property type="term" value="F:kinase activity"/>
    <property type="evidence" value="ECO:0007669"/>
    <property type="project" value="UniProtKB-KW"/>
</dbReference>
<dbReference type="Pfam" id="PF01636">
    <property type="entry name" value="APH"/>
    <property type="match status" value="1"/>
</dbReference>
<dbReference type="Gene3D" id="3.90.1200.10">
    <property type="match status" value="1"/>
</dbReference>
<organism evidence="2 3">
    <name type="scientific">Actinoplanes digitatis</name>
    <dbReference type="NCBI Taxonomy" id="1868"/>
    <lineage>
        <taxon>Bacteria</taxon>
        <taxon>Bacillati</taxon>
        <taxon>Actinomycetota</taxon>
        <taxon>Actinomycetes</taxon>
        <taxon>Micromonosporales</taxon>
        <taxon>Micromonosporaceae</taxon>
        <taxon>Actinoplanes</taxon>
    </lineage>
</organism>
<keyword evidence="3" id="KW-1185">Reference proteome</keyword>
<dbReference type="PANTHER" id="PTHR21310">
    <property type="entry name" value="AMINOGLYCOSIDE PHOSPHOTRANSFERASE-RELATED-RELATED"/>
    <property type="match status" value="1"/>
</dbReference>
<feature type="domain" description="Aminoglycoside phosphotransferase" evidence="1">
    <location>
        <begin position="2"/>
        <end position="231"/>
    </location>
</feature>
<dbReference type="PANTHER" id="PTHR21310:SF15">
    <property type="entry name" value="AMINOGLYCOSIDE PHOSPHOTRANSFERASE DOMAIN-CONTAINING PROTEIN"/>
    <property type="match status" value="1"/>
</dbReference>
<evidence type="ECO:0000313" key="2">
    <source>
        <dbReference type="EMBL" id="MBB4761008.1"/>
    </source>
</evidence>
<reference evidence="2 3" key="1">
    <citation type="submission" date="2020-08" db="EMBL/GenBank/DDBJ databases">
        <title>Sequencing the genomes of 1000 actinobacteria strains.</title>
        <authorList>
            <person name="Klenk H.-P."/>
        </authorList>
    </citation>
    <scope>NUCLEOTIDE SEQUENCE [LARGE SCALE GENOMIC DNA]</scope>
    <source>
        <strain evidence="2 3">DSM 43149</strain>
    </source>
</reference>
<accession>A0A7W7HUD7</accession>
<dbReference type="EMBL" id="JACHNH010000001">
    <property type="protein sequence ID" value="MBB4761008.1"/>
    <property type="molecule type" value="Genomic_DNA"/>
</dbReference>
<dbReference type="InterPro" id="IPR051678">
    <property type="entry name" value="AGP_Transferase"/>
</dbReference>
<dbReference type="Proteomes" id="UP000578112">
    <property type="component" value="Unassembled WGS sequence"/>
</dbReference>
<dbReference type="InterPro" id="IPR011009">
    <property type="entry name" value="Kinase-like_dom_sf"/>
</dbReference>